<dbReference type="OrthoDB" id="4121300at2759"/>
<feature type="compositionally biased region" description="Basic and acidic residues" evidence="2">
    <location>
        <begin position="1"/>
        <end position="13"/>
    </location>
</feature>
<organism evidence="3 4">
    <name type="scientific">Exophiala sideris</name>
    <dbReference type="NCBI Taxonomy" id="1016849"/>
    <lineage>
        <taxon>Eukaryota</taxon>
        <taxon>Fungi</taxon>
        <taxon>Dikarya</taxon>
        <taxon>Ascomycota</taxon>
        <taxon>Pezizomycotina</taxon>
        <taxon>Eurotiomycetes</taxon>
        <taxon>Chaetothyriomycetidae</taxon>
        <taxon>Chaetothyriales</taxon>
        <taxon>Herpotrichiellaceae</taxon>
        <taxon>Exophiala</taxon>
    </lineage>
</organism>
<feature type="region of interest" description="Disordered" evidence="2">
    <location>
        <begin position="155"/>
        <end position="196"/>
    </location>
</feature>
<name>A0A0D1YJR2_9EURO</name>
<keyword evidence="1" id="KW-0175">Coiled coil</keyword>
<dbReference type="EMBL" id="KN846952">
    <property type="protein sequence ID" value="KIV83112.1"/>
    <property type="molecule type" value="Genomic_DNA"/>
</dbReference>
<proteinExistence type="predicted"/>
<dbReference type="AlphaFoldDB" id="A0A0D1YJR2"/>
<protein>
    <submittedName>
        <fullName evidence="3">Uncharacterized protein</fullName>
    </submittedName>
</protein>
<feature type="region of interest" description="Disordered" evidence="2">
    <location>
        <begin position="1"/>
        <end position="71"/>
    </location>
</feature>
<reference evidence="3 4" key="1">
    <citation type="submission" date="2015-01" db="EMBL/GenBank/DDBJ databases">
        <title>The Genome Sequence of Exophiala sideris CBS121828.</title>
        <authorList>
            <consortium name="The Broad Institute Genomics Platform"/>
            <person name="Cuomo C."/>
            <person name="de Hoog S."/>
            <person name="Gorbushina A."/>
            <person name="Stielow B."/>
            <person name="Teixiera M."/>
            <person name="Abouelleil A."/>
            <person name="Chapman S.B."/>
            <person name="Priest M."/>
            <person name="Young S.K."/>
            <person name="Wortman J."/>
            <person name="Nusbaum C."/>
            <person name="Birren B."/>
        </authorList>
    </citation>
    <scope>NUCLEOTIDE SEQUENCE [LARGE SCALE GENOMIC DNA]</scope>
    <source>
        <strain evidence="3 4">CBS 121828</strain>
    </source>
</reference>
<dbReference type="HOGENOM" id="CLU_1390250_0_0_1"/>
<feature type="compositionally biased region" description="Low complexity" evidence="2">
    <location>
        <begin position="162"/>
        <end position="187"/>
    </location>
</feature>
<accession>A0A0D1YJR2</accession>
<evidence type="ECO:0000313" key="3">
    <source>
        <dbReference type="EMBL" id="KIV83112.1"/>
    </source>
</evidence>
<gene>
    <name evidence="3" type="ORF">PV11_05166</name>
</gene>
<evidence type="ECO:0000313" key="4">
    <source>
        <dbReference type="Proteomes" id="UP000053599"/>
    </source>
</evidence>
<sequence>MGQNVMREDEKVVSGRGADGTPWIRSVPAEQGDKPHPRKYAKVTPAESDDKENEAKDKSAHPTTPAKPASKLTIMPTKELETIRAEMLEQAKENQELRHEVTVLENRYAKALYDRQLYWECGVNWAKQELAWQAEFARLNAHIKKLEETVAKLQGKKERQSAAGAGVAARPGKAAAGGNNLGGSAVNPTVTPTPEH</sequence>
<evidence type="ECO:0000256" key="2">
    <source>
        <dbReference type="SAM" id="MobiDB-lite"/>
    </source>
</evidence>
<evidence type="ECO:0000256" key="1">
    <source>
        <dbReference type="SAM" id="Coils"/>
    </source>
</evidence>
<dbReference type="Proteomes" id="UP000053599">
    <property type="component" value="Unassembled WGS sequence"/>
</dbReference>
<feature type="coiled-coil region" evidence="1">
    <location>
        <begin position="80"/>
        <end position="107"/>
    </location>
</feature>